<keyword evidence="1" id="KW-0812">Transmembrane</keyword>
<evidence type="ECO:0000256" key="1">
    <source>
        <dbReference type="SAM" id="Phobius"/>
    </source>
</evidence>
<feature type="transmembrane region" description="Helical" evidence="1">
    <location>
        <begin position="98"/>
        <end position="119"/>
    </location>
</feature>
<sequence>MKKIQNILGKLSLIILIPFSLILLVCNIFMSMLKKFFPMLFTFIPVGALTIWIYGEVVALIIAHKFIMWSYFTPNQYPQPIPHLFNCGMTWEAFANWYLLPISIIVILEFISIYGILVLSDIKEISGK</sequence>
<evidence type="ECO:0008006" key="4">
    <source>
        <dbReference type="Google" id="ProtNLM"/>
    </source>
</evidence>
<comment type="caution">
    <text evidence="2">The sequence shown here is derived from an EMBL/GenBank/DDBJ whole genome shotgun (WGS) entry which is preliminary data.</text>
</comment>
<keyword evidence="1" id="KW-1133">Transmembrane helix</keyword>
<reference evidence="2" key="1">
    <citation type="submission" date="2023-03" db="EMBL/GenBank/DDBJ databases">
        <authorList>
            <person name="Shen W."/>
            <person name="Cai J."/>
        </authorList>
    </citation>
    <scope>NUCLEOTIDE SEQUENCE</scope>
    <source>
        <strain evidence="2">Y37</strain>
    </source>
</reference>
<evidence type="ECO:0000313" key="3">
    <source>
        <dbReference type="Proteomes" id="UP001250218"/>
    </source>
</evidence>
<gene>
    <name evidence="2" type="ORF">P7I04_14390</name>
</gene>
<keyword evidence="1" id="KW-0472">Membrane</keyword>
<dbReference type="Proteomes" id="UP001250218">
    <property type="component" value="Unassembled WGS sequence"/>
</dbReference>
<accession>A0AAW8UF28</accession>
<dbReference type="RefSeq" id="WP_104143634.1">
    <property type="nucleotide sequence ID" value="NZ_JARQCN010000012.1"/>
</dbReference>
<evidence type="ECO:0000313" key="2">
    <source>
        <dbReference type="EMBL" id="MDT2947197.1"/>
    </source>
</evidence>
<dbReference type="EMBL" id="JARQDL010000029">
    <property type="protein sequence ID" value="MDT2947197.1"/>
    <property type="molecule type" value="Genomic_DNA"/>
</dbReference>
<proteinExistence type="predicted"/>
<organism evidence="2 3">
    <name type="scientific">Lactococcus lactis</name>
    <dbReference type="NCBI Taxonomy" id="1358"/>
    <lineage>
        <taxon>Bacteria</taxon>
        <taxon>Bacillati</taxon>
        <taxon>Bacillota</taxon>
        <taxon>Bacilli</taxon>
        <taxon>Lactobacillales</taxon>
        <taxon>Streptococcaceae</taxon>
        <taxon>Lactococcus</taxon>
    </lineage>
</organism>
<feature type="transmembrane region" description="Helical" evidence="1">
    <location>
        <begin position="40"/>
        <end position="63"/>
    </location>
</feature>
<dbReference type="AlphaFoldDB" id="A0AAW8UF28"/>
<protein>
    <recommendedName>
        <fullName evidence="4">Integral membrane protein</fullName>
    </recommendedName>
</protein>
<name>A0AAW8UF28_9LACT</name>
<feature type="transmembrane region" description="Helical" evidence="1">
    <location>
        <begin position="12"/>
        <end position="33"/>
    </location>
</feature>